<feature type="compositionally biased region" description="Basic and acidic residues" evidence="1">
    <location>
        <begin position="1"/>
        <end position="10"/>
    </location>
</feature>
<reference evidence="2" key="1">
    <citation type="submission" date="2021-10" db="EMBL/GenBank/DDBJ databases">
        <title>Melipona bicolor Genome sequencing and assembly.</title>
        <authorList>
            <person name="Araujo N.S."/>
            <person name="Arias M.C."/>
        </authorList>
    </citation>
    <scope>NUCLEOTIDE SEQUENCE</scope>
    <source>
        <strain evidence="2">USP_2M_L1-L4_2017</strain>
        <tissue evidence="2">Whole body</tissue>
    </source>
</reference>
<feature type="region of interest" description="Disordered" evidence="1">
    <location>
        <begin position="1"/>
        <end position="37"/>
    </location>
</feature>
<dbReference type="Proteomes" id="UP001177670">
    <property type="component" value="Unassembled WGS sequence"/>
</dbReference>
<proteinExistence type="predicted"/>
<accession>A0AA40FVU2</accession>
<comment type="caution">
    <text evidence="2">The sequence shown here is derived from an EMBL/GenBank/DDBJ whole genome shotgun (WGS) entry which is preliminary data.</text>
</comment>
<gene>
    <name evidence="2" type="ORF">K0M31_005543</name>
</gene>
<keyword evidence="3" id="KW-1185">Reference proteome</keyword>
<sequence>MTESRGKVSLREQTTSIRAHQDTRVTESSHSSAFMEGQRDEMELCTPFHGDPPVARQTRWIRRNPDIVWQDFFLFDRLSKAFNRFAPGPGRNRLQHRELDA</sequence>
<protein>
    <submittedName>
        <fullName evidence="2">Uncharacterized protein</fullName>
    </submittedName>
</protein>
<organism evidence="2 3">
    <name type="scientific">Melipona bicolor</name>
    <dbReference type="NCBI Taxonomy" id="60889"/>
    <lineage>
        <taxon>Eukaryota</taxon>
        <taxon>Metazoa</taxon>
        <taxon>Ecdysozoa</taxon>
        <taxon>Arthropoda</taxon>
        <taxon>Hexapoda</taxon>
        <taxon>Insecta</taxon>
        <taxon>Pterygota</taxon>
        <taxon>Neoptera</taxon>
        <taxon>Endopterygota</taxon>
        <taxon>Hymenoptera</taxon>
        <taxon>Apocrita</taxon>
        <taxon>Aculeata</taxon>
        <taxon>Apoidea</taxon>
        <taxon>Anthophila</taxon>
        <taxon>Apidae</taxon>
        <taxon>Melipona</taxon>
    </lineage>
</organism>
<evidence type="ECO:0000313" key="2">
    <source>
        <dbReference type="EMBL" id="KAK1126013.1"/>
    </source>
</evidence>
<dbReference type="EMBL" id="JAHYIQ010000015">
    <property type="protein sequence ID" value="KAK1126013.1"/>
    <property type="molecule type" value="Genomic_DNA"/>
</dbReference>
<evidence type="ECO:0000313" key="3">
    <source>
        <dbReference type="Proteomes" id="UP001177670"/>
    </source>
</evidence>
<name>A0AA40FVU2_9HYME</name>
<dbReference type="AlphaFoldDB" id="A0AA40FVU2"/>
<evidence type="ECO:0000256" key="1">
    <source>
        <dbReference type="SAM" id="MobiDB-lite"/>
    </source>
</evidence>